<evidence type="ECO:0000259" key="1">
    <source>
        <dbReference type="Pfam" id="PF01796"/>
    </source>
</evidence>
<dbReference type="InterPro" id="IPR012340">
    <property type="entry name" value="NA-bd_OB-fold"/>
</dbReference>
<evidence type="ECO:0000313" key="2">
    <source>
        <dbReference type="EMBL" id="GAG29189.1"/>
    </source>
</evidence>
<reference evidence="2" key="1">
    <citation type="journal article" date="2014" name="Front. Microbiol.">
        <title>High frequency of phylogenetically diverse reductive dehalogenase-homologous genes in deep subseafloor sedimentary metagenomes.</title>
        <authorList>
            <person name="Kawai M."/>
            <person name="Futagami T."/>
            <person name="Toyoda A."/>
            <person name="Takaki Y."/>
            <person name="Nishi S."/>
            <person name="Hori S."/>
            <person name="Arai W."/>
            <person name="Tsubouchi T."/>
            <person name="Morono Y."/>
            <person name="Uchiyama I."/>
            <person name="Ito T."/>
            <person name="Fujiyama A."/>
            <person name="Inagaki F."/>
            <person name="Takami H."/>
        </authorList>
    </citation>
    <scope>NUCLEOTIDE SEQUENCE</scope>
    <source>
        <strain evidence="2">Expedition CK06-06</strain>
    </source>
</reference>
<dbReference type="EMBL" id="BARS01049041">
    <property type="protein sequence ID" value="GAG29189.1"/>
    <property type="molecule type" value="Genomic_DNA"/>
</dbReference>
<sequence>LFANYGNGADAFLIEVTDAIKNKKVRDRRATRGYLASKRVLTNYATYLRWRGLVTVERARRPEIPYTSLTALKRSRKEVLRLYGDKCKVCGNVQYQMPFGVGGMTPIRVCYYCQAKDQFEDYRFSDKRGHIFTYSLDLLADVIDPPGTPVFIDFEGGGRGWFELTDRDPDQVKVGMPVEMVLRQMYFDRGIHNYYWKARPVRG</sequence>
<comment type="caution">
    <text evidence="2">The sequence shown here is derived from an EMBL/GenBank/DDBJ whole genome shotgun (WGS) entry which is preliminary data.</text>
</comment>
<feature type="non-terminal residue" evidence="2">
    <location>
        <position position="1"/>
    </location>
</feature>
<feature type="domain" description="ChsH2 C-terminal OB-fold" evidence="1">
    <location>
        <begin position="126"/>
        <end position="183"/>
    </location>
</feature>
<proteinExistence type="predicted"/>
<dbReference type="SUPFAM" id="SSF50249">
    <property type="entry name" value="Nucleic acid-binding proteins"/>
    <property type="match status" value="1"/>
</dbReference>
<dbReference type="AlphaFoldDB" id="X0WDY1"/>
<dbReference type="Pfam" id="PF01796">
    <property type="entry name" value="OB_ChsH2_C"/>
    <property type="match status" value="1"/>
</dbReference>
<gene>
    <name evidence="2" type="ORF">S01H1_73398</name>
</gene>
<accession>X0WDY1</accession>
<dbReference type="InterPro" id="IPR002878">
    <property type="entry name" value="ChsH2_C"/>
</dbReference>
<organism evidence="2">
    <name type="scientific">marine sediment metagenome</name>
    <dbReference type="NCBI Taxonomy" id="412755"/>
    <lineage>
        <taxon>unclassified sequences</taxon>
        <taxon>metagenomes</taxon>
        <taxon>ecological metagenomes</taxon>
    </lineage>
</organism>
<protein>
    <recommendedName>
        <fullName evidence="1">ChsH2 C-terminal OB-fold domain-containing protein</fullName>
    </recommendedName>
</protein>
<name>X0WDY1_9ZZZZ</name>